<gene>
    <name evidence="2" type="ORF">PDESU_03026</name>
</gene>
<evidence type="ECO:0000259" key="1">
    <source>
        <dbReference type="Pfam" id="PF20803"/>
    </source>
</evidence>
<proteinExistence type="predicted"/>
<evidence type="ECO:0000313" key="3">
    <source>
        <dbReference type="Proteomes" id="UP000366872"/>
    </source>
</evidence>
<sequence length="137" mass="16182">MKWATFHHPDFSLPVMRRKAGEELVSLIGGSAAIILSRGASEVYGHCYPNRKAYYASLARLRERGLVVQSRTDGSMPGLRLTDAGRDRLPPYYDPQRFWNRKWNKWWYVLMFDVPEKDRAYRDELRRFLKKERLGCL</sequence>
<dbReference type="Proteomes" id="UP000366872">
    <property type="component" value="Unassembled WGS sequence"/>
</dbReference>
<feature type="domain" description="Transcriptional repressor PaaX-like central Cas2-like" evidence="1">
    <location>
        <begin position="101"/>
        <end position="137"/>
    </location>
</feature>
<evidence type="ECO:0000313" key="2">
    <source>
        <dbReference type="EMBL" id="VGO14464.1"/>
    </source>
</evidence>
<protein>
    <recommendedName>
        <fullName evidence="1">Transcriptional repressor PaaX-like central Cas2-like domain-containing protein</fullName>
    </recommendedName>
</protein>
<dbReference type="InterPro" id="IPR048846">
    <property type="entry name" value="PaaX-like_central"/>
</dbReference>
<dbReference type="Pfam" id="PF20803">
    <property type="entry name" value="PaaX_M"/>
    <property type="match status" value="1"/>
</dbReference>
<accession>A0A6C2U4M1</accession>
<dbReference type="EMBL" id="CAAHFG010000001">
    <property type="protein sequence ID" value="VGO14464.1"/>
    <property type="molecule type" value="Genomic_DNA"/>
</dbReference>
<organism evidence="2 3">
    <name type="scientific">Pontiella desulfatans</name>
    <dbReference type="NCBI Taxonomy" id="2750659"/>
    <lineage>
        <taxon>Bacteria</taxon>
        <taxon>Pseudomonadati</taxon>
        <taxon>Kiritimatiellota</taxon>
        <taxon>Kiritimatiellia</taxon>
        <taxon>Kiritimatiellales</taxon>
        <taxon>Pontiellaceae</taxon>
        <taxon>Pontiella</taxon>
    </lineage>
</organism>
<dbReference type="SUPFAM" id="SSF46785">
    <property type="entry name" value="Winged helix' DNA-binding domain"/>
    <property type="match status" value="1"/>
</dbReference>
<keyword evidence="3" id="KW-1185">Reference proteome</keyword>
<dbReference type="InterPro" id="IPR036390">
    <property type="entry name" value="WH_DNA-bd_sf"/>
</dbReference>
<dbReference type="AlphaFoldDB" id="A0A6C2U4M1"/>
<reference evidence="2 3" key="1">
    <citation type="submission" date="2019-04" db="EMBL/GenBank/DDBJ databases">
        <authorList>
            <person name="Van Vliet M D."/>
        </authorList>
    </citation>
    <scope>NUCLEOTIDE SEQUENCE [LARGE SCALE GENOMIC DNA]</scope>
    <source>
        <strain evidence="2 3">F1</strain>
    </source>
</reference>
<dbReference type="RefSeq" id="WP_136079943.1">
    <property type="nucleotide sequence ID" value="NZ_CAAHFG010000001.1"/>
</dbReference>
<name>A0A6C2U4M1_PONDE</name>